<evidence type="ECO:0000256" key="6">
    <source>
        <dbReference type="PROSITE-ProRule" id="PRU00284"/>
    </source>
</evidence>
<dbReference type="PANTHER" id="PTHR32089:SF112">
    <property type="entry name" value="LYSOZYME-LIKE PROTEIN-RELATED"/>
    <property type="match status" value="1"/>
</dbReference>
<protein>
    <submittedName>
        <fullName evidence="10">Methyl-accepting chemotaxis protein</fullName>
    </submittedName>
</protein>
<reference evidence="10 11" key="1">
    <citation type="journal article" date="2019" name="Int. J. Syst. Evol. Microbiol.">
        <title>Anaerobacillus alkaliphilus sp. nov., a novel alkaliphilic and moderately halophilic bacterium.</title>
        <authorList>
            <person name="Borsodi A.K."/>
            <person name="Aszalos J.M."/>
            <person name="Bihari P."/>
            <person name="Nagy I."/>
            <person name="Schumann P."/>
            <person name="Sproer C."/>
            <person name="Kovacs A.L."/>
            <person name="Boka K."/>
            <person name="Dobosy P."/>
            <person name="Ovari M."/>
            <person name="Szili-Kovacs T."/>
            <person name="Toth E."/>
        </authorList>
    </citation>
    <scope>NUCLEOTIDE SEQUENCE [LARGE SCALE GENOMIC DNA]</scope>
    <source>
        <strain evidence="10 11">B16-10</strain>
    </source>
</reference>
<comment type="caution">
    <text evidence="10">The sequence shown here is derived from an EMBL/GenBank/DDBJ whole genome shotgun (WGS) entry which is preliminary data.</text>
</comment>
<feature type="transmembrane region" description="Helical" evidence="7">
    <location>
        <begin position="15"/>
        <end position="36"/>
    </location>
</feature>
<dbReference type="Proteomes" id="UP000290649">
    <property type="component" value="Unassembled WGS sequence"/>
</dbReference>
<evidence type="ECO:0000256" key="1">
    <source>
        <dbReference type="ARBA" id="ARBA00004236"/>
    </source>
</evidence>
<keyword evidence="11" id="KW-1185">Reference proteome</keyword>
<dbReference type="CDD" id="cd06225">
    <property type="entry name" value="HAMP"/>
    <property type="match status" value="1"/>
</dbReference>
<keyword evidence="4 6" id="KW-0807">Transducer</keyword>
<keyword evidence="7" id="KW-1133">Transmembrane helix</keyword>
<dbReference type="InterPro" id="IPR003660">
    <property type="entry name" value="HAMP_dom"/>
</dbReference>
<evidence type="ECO:0000313" key="11">
    <source>
        <dbReference type="Proteomes" id="UP000290649"/>
    </source>
</evidence>
<dbReference type="RefSeq" id="WP_129077218.1">
    <property type="nucleotide sequence ID" value="NZ_QOUX01000021.1"/>
</dbReference>
<evidence type="ECO:0000256" key="3">
    <source>
        <dbReference type="ARBA" id="ARBA00023136"/>
    </source>
</evidence>
<dbReference type="InterPro" id="IPR004089">
    <property type="entry name" value="MCPsignal_dom"/>
</dbReference>
<feature type="transmembrane region" description="Helical" evidence="7">
    <location>
        <begin position="51"/>
        <end position="75"/>
    </location>
</feature>
<keyword evidence="7" id="KW-0812">Transmembrane</keyword>
<dbReference type="PANTHER" id="PTHR32089">
    <property type="entry name" value="METHYL-ACCEPTING CHEMOTAXIS PROTEIN MCPB"/>
    <property type="match status" value="1"/>
</dbReference>
<feature type="domain" description="Methyl-accepting transducer" evidence="8">
    <location>
        <begin position="145"/>
        <end position="416"/>
    </location>
</feature>
<evidence type="ECO:0000259" key="8">
    <source>
        <dbReference type="PROSITE" id="PS50111"/>
    </source>
</evidence>
<dbReference type="Pfam" id="PF00672">
    <property type="entry name" value="HAMP"/>
    <property type="match status" value="1"/>
</dbReference>
<comment type="similarity">
    <text evidence="5">Belongs to the methyl-accepting chemotaxis (MCP) protein family.</text>
</comment>
<evidence type="ECO:0000313" key="10">
    <source>
        <dbReference type="EMBL" id="RXJ02709.1"/>
    </source>
</evidence>
<dbReference type="GO" id="GO:0005886">
    <property type="term" value="C:plasma membrane"/>
    <property type="evidence" value="ECO:0007669"/>
    <property type="project" value="UniProtKB-SubCell"/>
</dbReference>
<dbReference type="Pfam" id="PF00015">
    <property type="entry name" value="MCPsignal"/>
    <property type="match status" value="1"/>
</dbReference>
<dbReference type="Gene3D" id="1.10.287.950">
    <property type="entry name" value="Methyl-accepting chemotaxis protein"/>
    <property type="match status" value="1"/>
</dbReference>
<evidence type="ECO:0000256" key="7">
    <source>
        <dbReference type="SAM" id="Phobius"/>
    </source>
</evidence>
<name>A0A4Q0VWL0_9BACI</name>
<feature type="domain" description="HAMP" evidence="9">
    <location>
        <begin position="73"/>
        <end position="126"/>
    </location>
</feature>
<evidence type="ECO:0000256" key="4">
    <source>
        <dbReference type="ARBA" id="ARBA00023224"/>
    </source>
</evidence>
<accession>A0A4Q0VWL0</accession>
<dbReference type="EMBL" id="QOUX01000021">
    <property type="protein sequence ID" value="RXJ02709.1"/>
    <property type="molecule type" value="Genomic_DNA"/>
</dbReference>
<dbReference type="SMART" id="SM00283">
    <property type="entry name" value="MA"/>
    <property type="match status" value="1"/>
</dbReference>
<dbReference type="SMART" id="SM00304">
    <property type="entry name" value="HAMP"/>
    <property type="match status" value="1"/>
</dbReference>
<comment type="subcellular location">
    <subcellularLocation>
        <location evidence="1">Cell membrane</location>
    </subcellularLocation>
</comment>
<keyword evidence="3 7" id="KW-0472">Membrane</keyword>
<dbReference type="SUPFAM" id="SSF58104">
    <property type="entry name" value="Methyl-accepting chemotaxis protein (MCP) signaling domain"/>
    <property type="match status" value="1"/>
</dbReference>
<evidence type="ECO:0000256" key="5">
    <source>
        <dbReference type="ARBA" id="ARBA00029447"/>
    </source>
</evidence>
<proteinExistence type="inferred from homology"/>
<dbReference type="PROSITE" id="PS50111">
    <property type="entry name" value="CHEMOTAXIS_TRANSDUC_2"/>
    <property type="match status" value="1"/>
</dbReference>
<dbReference type="Gene3D" id="6.10.340.10">
    <property type="match status" value="1"/>
</dbReference>
<dbReference type="AlphaFoldDB" id="A0A4Q0VWL0"/>
<organism evidence="10 11">
    <name type="scientific">Anaerobacillus alkaliphilus</name>
    <dbReference type="NCBI Taxonomy" id="1548597"/>
    <lineage>
        <taxon>Bacteria</taxon>
        <taxon>Bacillati</taxon>
        <taxon>Bacillota</taxon>
        <taxon>Bacilli</taxon>
        <taxon>Bacillales</taxon>
        <taxon>Bacillaceae</taxon>
        <taxon>Anaerobacillus</taxon>
    </lineage>
</organism>
<sequence>MNEKKKYRFSLRKKMVIGISAVAAVTYATSAFFIFYLSEVLGSILGVNEDIFTVITLVLGVFWCAILGFIAAGFITKPLTRLEEASRKVANGDIRVDVEVTKSDDEIRALGLAYQDMVQNLRSMVSDIGTNFELTNEKVNEIKSASQAASLQAQNIGRTVDEIAVGAESSATAIQATAESMEDVSELADQVQNRANVSKQLSVEMVDTLEESKQVIHSLVAGINQLASDNQNSLTVVSRLEGHAKKVGEIISLVGDIAEQTNLLALNASIEAARAGEQGRGFAVVADEVRKLADESSKAVKGISQLVKNIQNEVSNVVSQISKQVEVANKEAQKGTRTNEAIADMTKSVNEVAKAVQDITEIIDRQLQSIRITTRESQEVAAIAEETSAGTVEVSSATSEQAAVMQEIAASAEVLATQATKLKKTIGKFTT</sequence>
<dbReference type="PROSITE" id="PS50885">
    <property type="entry name" value="HAMP"/>
    <property type="match status" value="1"/>
</dbReference>
<evidence type="ECO:0000256" key="2">
    <source>
        <dbReference type="ARBA" id="ARBA00022475"/>
    </source>
</evidence>
<keyword evidence="2" id="KW-1003">Cell membrane</keyword>
<gene>
    <name evidence="10" type="ORF">DS745_05185</name>
</gene>
<dbReference type="OrthoDB" id="2489132at2"/>
<evidence type="ECO:0000259" key="9">
    <source>
        <dbReference type="PROSITE" id="PS50885"/>
    </source>
</evidence>
<dbReference type="GO" id="GO:0007165">
    <property type="term" value="P:signal transduction"/>
    <property type="evidence" value="ECO:0007669"/>
    <property type="project" value="UniProtKB-KW"/>
</dbReference>